<dbReference type="InterPro" id="IPR006059">
    <property type="entry name" value="SBP"/>
</dbReference>
<dbReference type="Pfam" id="PF13416">
    <property type="entry name" value="SBP_bac_8"/>
    <property type="match status" value="1"/>
</dbReference>
<dbReference type="SUPFAM" id="SSF53850">
    <property type="entry name" value="Periplasmic binding protein-like II"/>
    <property type="match status" value="1"/>
</dbReference>
<keyword evidence="3" id="KW-1185">Reference proteome</keyword>
<evidence type="ECO:0000313" key="3">
    <source>
        <dbReference type="Proteomes" id="UP000293342"/>
    </source>
</evidence>
<accession>A0A4R0JWF3</accession>
<evidence type="ECO:0000256" key="1">
    <source>
        <dbReference type="SAM" id="SignalP"/>
    </source>
</evidence>
<dbReference type="PROSITE" id="PS51257">
    <property type="entry name" value="PROKAR_LIPOPROTEIN"/>
    <property type="match status" value="1"/>
</dbReference>
<dbReference type="EMBL" id="SJKD01000002">
    <property type="protein sequence ID" value="TCC50967.1"/>
    <property type="molecule type" value="Genomic_DNA"/>
</dbReference>
<dbReference type="PANTHER" id="PTHR43649">
    <property type="entry name" value="ARABINOSE-BINDING PROTEIN-RELATED"/>
    <property type="match status" value="1"/>
</dbReference>
<reference evidence="2 3" key="1">
    <citation type="submission" date="2019-02" db="EMBL/GenBank/DDBJ databases">
        <title>Kribbella capetownensis sp. nov. and Kribbella speibonae sp. nov., isolated from soil.</title>
        <authorList>
            <person name="Curtis S.M."/>
            <person name="Norton I."/>
            <person name="Everest G.J."/>
            <person name="Meyers P.R."/>
        </authorList>
    </citation>
    <scope>NUCLEOTIDE SEQUENCE [LARGE SCALE GENOMIC DNA]</scope>
    <source>
        <strain evidence="2 3">YM53</strain>
    </source>
</reference>
<sequence length="442" mass="48300">MRPRNGAGLRPIALLCACSFVLLATACGGSGGSDASGNNADDGPKIELTIATFNEFGYEDLYREYEAQHPNIKIVERRAPTVDAHIKNLDTNLANGSGLADIEAMEVSWIYNYLAKADEFVDLRDYGASDLKDRWLDWKVAGATTADGKIIGYGTDIGPEAICYRRDLFAKAGLPTDRAQVAKLFTDWSSYFATGRKFKQRVPGSAWYDSAVLTWEAMRNQLIQAYYSNQDRFLGAENPLLKKTWDQVVKGTADGLSAGLPAWSDEWNKAFRKDEFATMACPGWLLGVIQSNAGSYGKGKWDVADVFPGGGGNWGGSYLTVPKQSPQPVEAARLAAWLTAPEQQIKVFKKVGSFPSTVDAYNDPQVKSQVNPYFNNAPVGQIFVNRAQNVILKQHKGPRDGEINQVFSAELAKVDEGKLSADAAWKQALDLADKAANTRKSG</sequence>
<organism evidence="2 3">
    <name type="scientific">Kribbella capetownensis</name>
    <dbReference type="NCBI Taxonomy" id="1572659"/>
    <lineage>
        <taxon>Bacteria</taxon>
        <taxon>Bacillati</taxon>
        <taxon>Actinomycetota</taxon>
        <taxon>Actinomycetes</taxon>
        <taxon>Propionibacteriales</taxon>
        <taxon>Kribbellaceae</taxon>
        <taxon>Kribbella</taxon>
    </lineage>
</organism>
<dbReference type="InterPro" id="IPR050490">
    <property type="entry name" value="Bact_solute-bd_prot1"/>
</dbReference>
<feature type="chain" id="PRO_5039435959" evidence="1">
    <location>
        <begin position="27"/>
        <end position="442"/>
    </location>
</feature>
<keyword evidence="1" id="KW-0732">Signal</keyword>
<dbReference type="Gene3D" id="3.40.190.10">
    <property type="entry name" value="Periplasmic binding protein-like II"/>
    <property type="match status" value="1"/>
</dbReference>
<dbReference type="PANTHER" id="PTHR43649:SF32">
    <property type="entry name" value="SUGAR BINDING SECRETED PROTEIN"/>
    <property type="match status" value="1"/>
</dbReference>
<protein>
    <submittedName>
        <fullName evidence="2">Extracellular solute-binding protein</fullName>
    </submittedName>
</protein>
<gene>
    <name evidence="2" type="ORF">E0H75_12515</name>
</gene>
<comment type="caution">
    <text evidence="2">The sequence shown here is derived from an EMBL/GenBank/DDBJ whole genome shotgun (WGS) entry which is preliminary data.</text>
</comment>
<dbReference type="RefSeq" id="WP_131513663.1">
    <property type="nucleotide sequence ID" value="NZ_SJKD01000002.1"/>
</dbReference>
<proteinExistence type="predicted"/>
<feature type="signal peptide" evidence="1">
    <location>
        <begin position="1"/>
        <end position="26"/>
    </location>
</feature>
<dbReference type="OrthoDB" id="3226017at2"/>
<dbReference type="AlphaFoldDB" id="A0A4R0JWF3"/>
<dbReference type="Proteomes" id="UP000293342">
    <property type="component" value="Unassembled WGS sequence"/>
</dbReference>
<evidence type="ECO:0000313" key="2">
    <source>
        <dbReference type="EMBL" id="TCC50967.1"/>
    </source>
</evidence>
<name>A0A4R0JWF3_9ACTN</name>